<evidence type="ECO:0000313" key="3">
    <source>
        <dbReference type="Proteomes" id="UP000199352"/>
    </source>
</evidence>
<proteinExistence type="predicted"/>
<reference evidence="3" key="1">
    <citation type="submission" date="2016-10" db="EMBL/GenBank/DDBJ databases">
        <authorList>
            <person name="Varghese N."/>
            <person name="Submissions S."/>
        </authorList>
    </citation>
    <scope>NUCLEOTIDE SEQUENCE [LARGE SCALE GENOMIC DNA]</scope>
    <source>
        <strain evidence="3">CGMCC 4.3525</strain>
    </source>
</reference>
<keyword evidence="1" id="KW-1133">Transmembrane helix</keyword>
<keyword evidence="1" id="KW-0472">Membrane</keyword>
<evidence type="ECO:0000256" key="1">
    <source>
        <dbReference type="SAM" id="Phobius"/>
    </source>
</evidence>
<dbReference type="EMBL" id="FOFR01000005">
    <property type="protein sequence ID" value="SEQ76805.1"/>
    <property type="molecule type" value="Genomic_DNA"/>
</dbReference>
<evidence type="ECO:0000313" key="2">
    <source>
        <dbReference type="EMBL" id="SEQ76805.1"/>
    </source>
</evidence>
<dbReference type="AlphaFoldDB" id="A0A1H9IQY6"/>
<keyword evidence="3" id="KW-1185">Reference proteome</keyword>
<organism evidence="2 3">
    <name type="scientific">Lentzea xinjiangensis</name>
    <dbReference type="NCBI Taxonomy" id="402600"/>
    <lineage>
        <taxon>Bacteria</taxon>
        <taxon>Bacillati</taxon>
        <taxon>Actinomycetota</taxon>
        <taxon>Actinomycetes</taxon>
        <taxon>Pseudonocardiales</taxon>
        <taxon>Pseudonocardiaceae</taxon>
        <taxon>Lentzea</taxon>
    </lineage>
</organism>
<keyword evidence="1" id="KW-0812">Transmembrane</keyword>
<accession>A0A1H9IQY6</accession>
<feature type="transmembrane region" description="Helical" evidence="1">
    <location>
        <begin position="7"/>
        <end position="30"/>
    </location>
</feature>
<dbReference type="Proteomes" id="UP000199352">
    <property type="component" value="Unassembled WGS sequence"/>
</dbReference>
<gene>
    <name evidence="2" type="ORF">SAMN05216188_10535</name>
</gene>
<protein>
    <submittedName>
        <fullName evidence="2">Uncharacterized protein</fullName>
    </submittedName>
</protein>
<sequence length="33" mass="3459">MRMICSLATVVKVAAICLFVGFVIGSSLMVSVI</sequence>
<name>A0A1H9IQY6_9PSEU</name>